<protein>
    <recommendedName>
        <fullName evidence="2">RING-type E3 ubiquitin transferase</fullName>
        <ecNumber evidence="2">2.3.2.27</ecNumber>
    </recommendedName>
</protein>
<keyword evidence="3" id="KW-0808">Transferase</keyword>
<feature type="compositionally biased region" description="Gly residues" evidence="9">
    <location>
        <begin position="389"/>
        <end position="403"/>
    </location>
</feature>
<feature type="region of interest" description="Disordered" evidence="9">
    <location>
        <begin position="1"/>
        <end position="50"/>
    </location>
</feature>
<accession>A0ABQ8YE94</accession>
<dbReference type="Proteomes" id="UP001150062">
    <property type="component" value="Unassembled WGS sequence"/>
</dbReference>
<evidence type="ECO:0000256" key="8">
    <source>
        <dbReference type="PROSITE-ProRule" id="PRU00175"/>
    </source>
</evidence>
<keyword evidence="7" id="KW-0862">Zinc</keyword>
<comment type="caution">
    <text evidence="11">The sequence shown here is derived from an EMBL/GenBank/DDBJ whole genome shotgun (WGS) entry which is preliminary data.</text>
</comment>
<dbReference type="SUPFAM" id="SSF57850">
    <property type="entry name" value="RING/U-box"/>
    <property type="match status" value="1"/>
</dbReference>
<dbReference type="InterPro" id="IPR013083">
    <property type="entry name" value="Znf_RING/FYVE/PHD"/>
</dbReference>
<organism evidence="11 12">
    <name type="scientific">Anaeramoeba flamelloides</name>
    <dbReference type="NCBI Taxonomy" id="1746091"/>
    <lineage>
        <taxon>Eukaryota</taxon>
        <taxon>Metamonada</taxon>
        <taxon>Anaeramoebidae</taxon>
        <taxon>Anaeramoeba</taxon>
    </lineage>
</organism>
<dbReference type="EMBL" id="JAOAOG010000173">
    <property type="protein sequence ID" value="KAJ6242886.1"/>
    <property type="molecule type" value="Genomic_DNA"/>
</dbReference>
<keyword evidence="4" id="KW-0479">Metal-binding</keyword>
<evidence type="ECO:0000256" key="2">
    <source>
        <dbReference type="ARBA" id="ARBA00012483"/>
    </source>
</evidence>
<name>A0ABQ8YE94_9EUKA</name>
<feature type="compositionally biased region" description="Basic and acidic residues" evidence="9">
    <location>
        <begin position="427"/>
        <end position="438"/>
    </location>
</feature>
<keyword evidence="6" id="KW-0833">Ubl conjugation pathway</keyword>
<feature type="compositionally biased region" description="Low complexity" evidence="9">
    <location>
        <begin position="38"/>
        <end position="47"/>
    </location>
</feature>
<evidence type="ECO:0000256" key="4">
    <source>
        <dbReference type="ARBA" id="ARBA00022723"/>
    </source>
</evidence>
<dbReference type="PANTHER" id="PTHR22996">
    <property type="entry name" value="MAHOGUNIN"/>
    <property type="match status" value="1"/>
</dbReference>
<evidence type="ECO:0000256" key="5">
    <source>
        <dbReference type="ARBA" id="ARBA00022771"/>
    </source>
</evidence>
<reference evidence="11" key="1">
    <citation type="submission" date="2022-08" db="EMBL/GenBank/DDBJ databases">
        <title>Novel sulfate-reducing endosymbionts in the free-living metamonad Anaeramoeba.</title>
        <authorList>
            <person name="Jerlstrom-Hultqvist J."/>
            <person name="Cepicka I."/>
            <person name="Gallot-Lavallee L."/>
            <person name="Salas-Leiva D."/>
            <person name="Curtis B.A."/>
            <person name="Zahonova K."/>
            <person name="Pipaliya S."/>
            <person name="Dacks J."/>
            <person name="Roger A.J."/>
        </authorList>
    </citation>
    <scope>NUCLEOTIDE SEQUENCE</scope>
    <source>
        <strain evidence="11">Schooner1</strain>
    </source>
</reference>
<feature type="compositionally biased region" description="Basic residues" evidence="9">
    <location>
        <begin position="283"/>
        <end position="292"/>
    </location>
</feature>
<keyword evidence="5 8" id="KW-0863">Zinc-finger</keyword>
<gene>
    <name evidence="11" type="ORF">M0813_02736</name>
</gene>
<dbReference type="InterPro" id="IPR045194">
    <property type="entry name" value="MGRN1/RNF157-like"/>
</dbReference>
<comment type="catalytic activity">
    <reaction evidence="1">
        <text>S-ubiquitinyl-[E2 ubiquitin-conjugating enzyme]-L-cysteine + [acceptor protein]-L-lysine = [E2 ubiquitin-conjugating enzyme]-L-cysteine + N(6)-ubiquitinyl-[acceptor protein]-L-lysine.</text>
        <dbReference type="EC" id="2.3.2.27"/>
    </reaction>
</comment>
<evidence type="ECO:0000256" key="3">
    <source>
        <dbReference type="ARBA" id="ARBA00022679"/>
    </source>
</evidence>
<evidence type="ECO:0000256" key="9">
    <source>
        <dbReference type="SAM" id="MobiDB-lite"/>
    </source>
</evidence>
<evidence type="ECO:0000256" key="6">
    <source>
        <dbReference type="ARBA" id="ARBA00022786"/>
    </source>
</evidence>
<keyword evidence="12" id="KW-1185">Reference proteome</keyword>
<feature type="compositionally biased region" description="Polar residues" evidence="9">
    <location>
        <begin position="1"/>
        <end position="14"/>
    </location>
</feature>
<dbReference type="Pfam" id="PF13920">
    <property type="entry name" value="zf-C3HC4_3"/>
    <property type="match status" value="1"/>
</dbReference>
<feature type="compositionally biased region" description="Basic residues" evidence="9">
    <location>
        <begin position="234"/>
        <end position="248"/>
    </location>
</feature>
<feature type="compositionally biased region" description="Basic and acidic residues" evidence="9">
    <location>
        <begin position="249"/>
        <end position="261"/>
    </location>
</feature>
<evidence type="ECO:0000256" key="7">
    <source>
        <dbReference type="ARBA" id="ARBA00022833"/>
    </source>
</evidence>
<feature type="region of interest" description="Disordered" evidence="9">
    <location>
        <begin position="217"/>
        <end position="302"/>
    </location>
</feature>
<dbReference type="Gene3D" id="3.30.40.10">
    <property type="entry name" value="Zinc/RING finger domain, C3HC4 (zinc finger)"/>
    <property type="match status" value="1"/>
</dbReference>
<feature type="domain" description="RING-type" evidence="10">
    <location>
        <begin position="457"/>
        <end position="496"/>
    </location>
</feature>
<feature type="compositionally biased region" description="Basic and acidic residues" evidence="9">
    <location>
        <begin position="406"/>
        <end position="417"/>
    </location>
</feature>
<dbReference type="Pfam" id="PF26192">
    <property type="entry name" value="RNF157-like_N"/>
    <property type="match status" value="1"/>
</dbReference>
<dbReference type="SMART" id="SM00184">
    <property type="entry name" value="RING"/>
    <property type="match status" value="1"/>
</dbReference>
<dbReference type="InterPro" id="IPR058981">
    <property type="entry name" value="MGRN1/RNF157-like_N"/>
</dbReference>
<dbReference type="PANTHER" id="PTHR22996:SF0">
    <property type="entry name" value="RE60872P-RELATED"/>
    <property type="match status" value="1"/>
</dbReference>
<feature type="region of interest" description="Disordered" evidence="9">
    <location>
        <begin position="389"/>
        <end position="438"/>
    </location>
</feature>
<proteinExistence type="predicted"/>
<evidence type="ECO:0000259" key="10">
    <source>
        <dbReference type="PROSITE" id="PS50089"/>
    </source>
</evidence>
<evidence type="ECO:0000313" key="12">
    <source>
        <dbReference type="Proteomes" id="UP001150062"/>
    </source>
</evidence>
<sequence length="513" mass="58745">MGNNSVRSRSTSDLHNGSNSRNRRHRHNGSEGSHARRNNQNGNRNQGMYFGMNPIMYGGQTTNGSQMNRNLAELMGIRVSDMPRKPPPKIHETTTVKNNINLKKDTLKLIKVGDENSRKFKISFDFDTGIPVILRVFWCANEFIRRKDGAIVFKSYAPNLTKNGFSFNFPKGISQSFEQDDQHAIDISDFHPLQQRCLIYKSLKQLKYEARVKQFNTIGSRKKYPSKQNQNQNQKHKNERKEKPKKQYQKKDRNKEKKKDNYNLLDDPSSATDHSSSEENEKKKKKHKKRKSNNNSSNNHQIIMNKGFDQLPALEEIYPVIICLEGNMGNFEREGNNILKNPQSQRTFATLVYNEKTKNFSIRVIKQKITVQGKTYLLKEIYGLDGNGNGNGNGSGSGSGNGNDSGNEKKTQKDSPKTKKYHSNIQESKKNEKQKKIQKEQLTKNSLIVNNETRKECVICLDADPDTTILPCRHCCVCHECAELLRMKSDKCPMCRGIIKSLIQINIGEKLNK</sequence>
<evidence type="ECO:0000313" key="11">
    <source>
        <dbReference type="EMBL" id="KAJ6242886.1"/>
    </source>
</evidence>
<evidence type="ECO:0000256" key="1">
    <source>
        <dbReference type="ARBA" id="ARBA00000900"/>
    </source>
</evidence>
<dbReference type="PROSITE" id="PS50089">
    <property type="entry name" value="ZF_RING_2"/>
    <property type="match status" value="1"/>
</dbReference>
<dbReference type="EC" id="2.3.2.27" evidence="2"/>
<dbReference type="InterPro" id="IPR001841">
    <property type="entry name" value="Znf_RING"/>
</dbReference>